<proteinExistence type="inferred from homology"/>
<keyword evidence="4" id="KW-0547">Nucleotide-binding</keyword>
<protein>
    <recommendedName>
        <fullName evidence="5">Kinesin motor domain-containing protein</fullName>
    </recommendedName>
</protein>
<dbReference type="Proteomes" id="UP000481153">
    <property type="component" value="Unassembled WGS sequence"/>
</dbReference>
<sequence length="203" mass="22937">MGKNGVKVIIRARPTAVFAQNQIHIDQDENTIEINLADSKVDMVPSNRKDSWKFKFHQVLQNAGQDKVYEAIARDIVHGAVVDGINGTIMAYGQTGAGKTFTMIGDTRNYQHRGIAPRAIAQVFQEIESRIEIEFTVHVSYMEIYNDGQKETSSWPMSGIRKPSGSSIVQFSQWHCHRRAHTTQSCKLHTDMTQNLASTTRRF</sequence>
<dbReference type="InterPro" id="IPR001752">
    <property type="entry name" value="Kinesin_motor_dom"/>
</dbReference>
<keyword evidence="7" id="KW-1185">Reference proteome</keyword>
<dbReference type="PANTHER" id="PTHR47968:SF36">
    <property type="entry name" value="KINESIN HEAVY CHAIN ISOFORM X1"/>
    <property type="match status" value="1"/>
</dbReference>
<dbReference type="InterPro" id="IPR027417">
    <property type="entry name" value="P-loop_NTPase"/>
</dbReference>
<organism evidence="6 7">
    <name type="scientific">Aphanomyces euteiches</name>
    <dbReference type="NCBI Taxonomy" id="100861"/>
    <lineage>
        <taxon>Eukaryota</taxon>
        <taxon>Sar</taxon>
        <taxon>Stramenopiles</taxon>
        <taxon>Oomycota</taxon>
        <taxon>Saprolegniomycetes</taxon>
        <taxon>Saprolegniales</taxon>
        <taxon>Verrucalvaceae</taxon>
        <taxon>Aphanomyces</taxon>
    </lineage>
</organism>
<dbReference type="GO" id="GO:0003777">
    <property type="term" value="F:microtubule motor activity"/>
    <property type="evidence" value="ECO:0007669"/>
    <property type="project" value="InterPro"/>
</dbReference>
<dbReference type="GO" id="GO:0008017">
    <property type="term" value="F:microtubule binding"/>
    <property type="evidence" value="ECO:0007669"/>
    <property type="project" value="InterPro"/>
</dbReference>
<keyword evidence="2" id="KW-0175">Coiled coil</keyword>
<evidence type="ECO:0000256" key="2">
    <source>
        <dbReference type="ARBA" id="ARBA00023054"/>
    </source>
</evidence>
<dbReference type="PANTHER" id="PTHR47968">
    <property type="entry name" value="CENTROMERE PROTEIN E"/>
    <property type="match status" value="1"/>
</dbReference>
<dbReference type="EMBL" id="VJMJ01000148">
    <property type="protein sequence ID" value="KAF0730938.1"/>
    <property type="molecule type" value="Genomic_DNA"/>
</dbReference>
<dbReference type="GO" id="GO:0005874">
    <property type="term" value="C:microtubule"/>
    <property type="evidence" value="ECO:0007669"/>
    <property type="project" value="UniProtKB-KW"/>
</dbReference>
<evidence type="ECO:0000256" key="4">
    <source>
        <dbReference type="PROSITE-ProRule" id="PRU00283"/>
    </source>
</evidence>
<reference evidence="6 7" key="1">
    <citation type="submission" date="2019-07" db="EMBL/GenBank/DDBJ databases">
        <title>Genomics analysis of Aphanomyces spp. identifies a new class of oomycete effector associated with host adaptation.</title>
        <authorList>
            <person name="Gaulin E."/>
        </authorList>
    </citation>
    <scope>NUCLEOTIDE SEQUENCE [LARGE SCALE GENOMIC DNA]</scope>
    <source>
        <strain evidence="6 7">ATCC 201684</strain>
    </source>
</reference>
<feature type="domain" description="Kinesin motor" evidence="5">
    <location>
        <begin position="5"/>
        <end position="203"/>
    </location>
</feature>
<evidence type="ECO:0000313" key="7">
    <source>
        <dbReference type="Proteomes" id="UP000481153"/>
    </source>
</evidence>
<dbReference type="SUPFAM" id="SSF52540">
    <property type="entry name" value="P-loop containing nucleoside triphosphate hydrolases"/>
    <property type="match status" value="1"/>
</dbReference>
<comment type="similarity">
    <text evidence="4">Belongs to the TRAFAC class myosin-kinesin ATPase superfamily. Kinesin family.</text>
</comment>
<accession>A0A6G0WTT9</accession>
<dbReference type="GO" id="GO:0007018">
    <property type="term" value="P:microtubule-based movement"/>
    <property type="evidence" value="ECO:0007669"/>
    <property type="project" value="InterPro"/>
</dbReference>
<evidence type="ECO:0000256" key="3">
    <source>
        <dbReference type="ARBA" id="ARBA00023175"/>
    </source>
</evidence>
<keyword evidence="4" id="KW-0067">ATP-binding</keyword>
<dbReference type="GO" id="GO:0005524">
    <property type="term" value="F:ATP binding"/>
    <property type="evidence" value="ECO:0007669"/>
    <property type="project" value="UniProtKB-UniRule"/>
</dbReference>
<dbReference type="InterPro" id="IPR036961">
    <property type="entry name" value="Kinesin_motor_dom_sf"/>
</dbReference>
<gene>
    <name evidence="6" type="ORF">Ae201684_011701</name>
</gene>
<comment type="caution">
    <text evidence="6">The sequence shown here is derived from an EMBL/GenBank/DDBJ whole genome shotgun (WGS) entry which is preliminary data.</text>
</comment>
<dbReference type="PROSITE" id="PS50067">
    <property type="entry name" value="KINESIN_MOTOR_2"/>
    <property type="match status" value="1"/>
</dbReference>
<dbReference type="VEuPathDB" id="FungiDB:AeMF1_009292"/>
<dbReference type="Gene3D" id="3.40.850.10">
    <property type="entry name" value="Kinesin motor domain"/>
    <property type="match status" value="1"/>
</dbReference>
<dbReference type="Pfam" id="PF00225">
    <property type="entry name" value="Kinesin"/>
    <property type="match status" value="1"/>
</dbReference>
<dbReference type="InterPro" id="IPR027640">
    <property type="entry name" value="Kinesin-like_fam"/>
</dbReference>
<evidence type="ECO:0000256" key="1">
    <source>
        <dbReference type="ARBA" id="ARBA00022701"/>
    </source>
</evidence>
<dbReference type="SMART" id="SM00129">
    <property type="entry name" value="KISc"/>
    <property type="match status" value="1"/>
</dbReference>
<dbReference type="AlphaFoldDB" id="A0A6G0WTT9"/>
<name>A0A6G0WTT9_9STRA</name>
<keyword evidence="3 4" id="KW-0505">Motor protein</keyword>
<feature type="binding site" evidence="4">
    <location>
        <begin position="93"/>
        <end position="100"/>
    </location>
    <ligand>
        <name>ATP</name>
        <dbReference type="ChEBI" id="CHEBI:30616"/>
    </ligand>
</feature>
<evidence type="ECO:0000313" key="6">
    <source>
        <dbReference type="EMBL" id="KAF0730938.1"/>
    </source>
</evidence>
<evidence type="ECO:0000259" key="5">
    <source>
        <dbReference type="PROSITE" id="PS50067"/>
    </source>
</evidence>
<keyword evidence="1" id="KW-0493">Microtubule</keyword>